<keyword evidence="2" id="KW-1185">Reference proteome</keyword>
<dbReference type="EMBL" id="CM015723">
    <property type="protein sequence ID" value="KAF3696450.1"/>
    <property type="molecule type" value="Genomic_DNA"/>
</dbReference>
<evidence type="ECO:0000313" key="1">
    <source>
        <dbReference type="EMBL" id="KAF3696450.1"/>
    </source>
</evidence>
<proteinExistence type="predicted"/>
<organism evidence="1 2">
    <name type="scientific">Channa argus</name>
    <name type="common">Northern snakehead</name>
    <name type="synonym">Ophicephalus argus</name>
    <dbReference type="NCBI Taxonomy" id="215402"/>
    <lineage>
        <taxon>Eukaryota</taxon>
        <taxon>Metazoa</taxon>
        <taxon>Chordata</taxon>
        <taxon>Craniata</taxon>
        <taxon>Vertebrata</taxon>
        <taxon>Euteleostomi</taxon>
        <taxon>Actinopterygii</taxon>
        <taxon>Neopterygii</taxon>
        <taxon>Teleostei</taxon>
        <taxon>Neoteleostei</taxon>
        <taxon>Acanthomorphata</taxon>
        <taxon>Anabantaria</taxon>
        <taxon>Anabantiformes</taxon>
        <taxon>Channoidei</taxon>
        <taxon>Channidae</taxon>
        <taxon>Channa</taxon>
    </lineage>
</organism>
<dbReference type="Proteomes" id="UP000503349">
    <property type="component" value="Chromosome 12"/>
</dbReference>
<protein>
    <submittedName>
        <fullName evidence="1">Uncharacterized protein</fullName>
    </submittedName>
</protein>
<gene>
    <name evidence="1" type="ORF">EXN66_Car012128</name>
</gene>
<dbReference type="AlphaFoldDB" id="A0A6G1Q1H0"/>
<accession>A0A6G1Q1H0</accession>
<reference evidence="1 2" key="1">
    <citation type="submission" date="2019-02" db="EMBL/GenBank/DDBJ databases">
        <title>Opniocepnalus argus genome.</title>
        <authorList>
            <person name="Zhou C."/>
            <person name="Xiao S."/>
        </authorList>
    </citation>
    <scope>NUCLEOTIDE SEQUENCE [LARGE SCALE GENOMIC DNA]</scope>
    <source>
        <strain evidence="1">OARG1902GOOAL</strain>
        <tissue evidence="1">Muscle</tissue>
    </source>
</reference>
<sequence>MICEYSSTTAHSKHSELGSFISEPPWTHEMKSLFFIHCNICDAQIKLFFL</sequence>
<reference evidence="2" key="2">
    <citation type="submission" date="2019-02" db="EMBL/GenBank/DDBJ databases">
        <title>Opniocepnalus argus Var Kimnra genome.</title>
        <authorList>
            <person name="Zhou C."/>
            <person name="Xiao S."/>
        </authorList>
    </citation>
    <scope>NUCLEOTIDE SEQUENCE [LARGE SCALE GENOMIC DNA]</scope>
</reference>
<name>A0A6G1Q1H0_CHAAH</name>
<evidence type="ECO:0000313" key="2">
    <source>
        <dbReference type="Proteomes" id="UP000503349"/>
    </source>
</evidence>